<name>A0A1L9SUB0_9EURO</name>
<dbReference type="PANTHER" id="PTHR37848">
    <property type="entry name" value="EXPRESSED PROTEIN"/>
    <property type="match status" value="1"/>
</dbReference>
<dbReference type="PANTHER" id="PTHR37848:SF1">
    <property type="entry name" value="SUN DOMAIN-CONTAINING PROTEIN"/>
    <property type="match status" value="1"/>
</dbReference>
<protein>
    <submittedName>
        <fullName evidence="1">Uncharacterized protein</fullName>
    </submittedName>
</protein>
<gene>
    <name evidence="1" type="ORF">ASPZODRAFT_126732</name>
</gene>
<dbReference type="Proteomes" id="UP000184188">
    <property type="component" value="Unassembled WGS sequence"/>
</dbReference>
<evidence type="ECO:0000313" key="1">
    <source>
        <dbReference type="EMBL" id="OJJ50790.1"/>
    </source>
</evidence>
<keyword evidence="2" id="KW-1185">Reference proteome</keyword>
<dbReference type="OrthoDB" id="203796at2759"/>
<dbReference type="RefSeq" id="XP_022585300.1">
    <property type="nucleotide sequence ID" value="XM_022721560.1"/>
</dbReference>
<dbReference type="GeneID" id="34608025"/>
<accession>A0A1L9SUB0</accession>
<proteinExistence type="predicted"/>
<reference evidence="2" key="1">
    <citation type="journal article" date="2017" name="Genome Biol.">
        <title>Comparative genomics reveals high biological diversity and specific adaptations in the industrially and medically important fungal genus Aspergillus.</title>
        <authorList>
            <person name="de Vries R.P."/>
            <person name="Riley R."/>
            <person name="Wiebenga A."/>
            <person name="Aguilar-Osorio G."/>
            <person name="Amillis S."/>
            <person name="Uchima C.A."/>
            <person name="Anderluh G."/>
            <person name="Asadollahi M."/>
            <person name="Askin M."/>
            <person name="Barry K."/>
            <person name="Battaglia E."/>
            <person name="Bayram O."/>
            <person name="Benocci T."/>
            <person name="Braus-Stromeyer S.A."/>
            <person name="Caldana C."/>
            <person name="Canovas D."/>
            <person name="Cerqueira G.C."/>
            <person name="Chen F."/>
            <person name="Chen W."/>
            <person name="Choi C."/>
            <person name="Clum A."/>
            <person name="Dos Santos R.A."/>
            <person name="Damasio A.R."/>
            <person name="Diallinas G."/>
            <person name="Emri T."/>
            <person name="Fekete E."/>
            <person name="Flipphi M."/>
            <person name="Freyberg S."/>
            <person name="Gallo A."/>
            <person name="Gournas C."/>
            <person name="Habgood R."/>
            <person name="Hainaut M."/>
            <person name="Harispe M.L."/>
            <person name="Henrissat B."/>
            <person name="Hilden K.S."/>
            <person name="Hope R."/>
            <person name="Hossain A."/>
            <person name="Karabika E."/>
            <person name="Karaffa L."/>
            <person name="Karanyi Z."/>
            <person name="Krasevec N."/>
            <person name="Kuo A."/>
            <person name="Kusch H."/>
            <person name="LaButti K."/>
            <person name="Lagendijk E.L."/>
            <person name="Lapidus A."/>
            <person name="Levasseur A."/>
            <person name="Lindquist E."/>
            <person name="Lipzen A."/>
            <person name="Logrieco A.F."/>
            <person name="MacCabe A."/>
            <person name="Maekelae M.R."/>
            <person name="Malavazi I."/>
            <person name="Melin P."/>
            <person name="Meyer V."/>
            <person name="Mielnichuk N."/>
            <person name="Miskei M."/>
            <person name="Molnar A.P."/>
            <person name="Mule G."/>
            <person name="Ngan C.Y."/>
            <person name="Orejas M."/>
            <person name="Orosz E."/>
            <person name="Ouedraogo J.P."/>
            <person name="Overkamp K.M."/>
            <person name="Park H.-S."/>
            <person name="Perrone G."/>
            <person name="Piumi F."/>
            <person name="Punt P.J."/>
            <person name="Ram A.F."/>
            <person name="Ramon A."/>
            <person name="Rauscher S."/>
            <person name="Record E."/>
            <person name="Riano-Pachon D.M."/>
            <person name="Robert V."/>
            <person name="Roehrig J."/>
            <person name="Ruller R."/>
            <person name="Salamov A."/>
            <person name="Salih N.S."/>
            <person name="Samson R.A."/>
            <person name="Sandor E."/>
            <person name="Sanguinetti M."/>
            <person name="Schuetze T."/>
            <person name="Sepcic K."/>
            <person name="Shelest E."/>
            <person name="Sherlock G."/>
            <person name="Sophianopoulou V."/>
            <person name="Squina F.M."/>
            <person name="Sun H."/>
            <person name="Susca A."/>
            <person name="Todd R.B."/>
            <person name="Tsang A."/>
            <person name="Unkles S.E."/>
            <person name="van de Wiele N."/>
            <person name="van Rossen-Uffink D."/>
            <person name="Oliveira J.V."/>
            <person name="Vesth T.C."/>
            <person name="Visser J."/>
            <person name="Yu J.-H."/>
            <person name="Zhou M."/>
            <person name="Andersen M.R."/>
            <person name="Archer D.B."/>
            <person name="Baker S.E."/>
            <person name="Benoit I."/>
            <person name="Brakhage A.A."/>
            <person name="Braus G.H."/>
            <person name="Fischer R."/>
            <person name="Frisvad J.C."/>
            <person name="Goldman G.H."/>
            <person name="Houbraken J."/>
            <person name="Oakley B."/>
            <person name="Pocsi I."/>
            <person name="Scazzocchio C."/>
            <person name="Seiboth B."/>
            <person name="vanKuyk P.A."/>
            <person name="Wortman J."/>
            <person name="Dyer P.S."/>
            <person name="Grigoriev I.V."/>
        </authorList>
    </citation>
    <scope>NUCLEOTIDE SEQUENCE [LARGE SCALE GENOMIC DNA]</scope>
    <source>
        <strain evidence="2">CBS 506.65</strain>
    </source>
</reference>
<evidence type="ECO:0000313" key="2">
    <source>
        <dbReference type="Proteomes" id="UP000184188"/>
    </source>
</evidence>
<sequence length="180" mass="20430">MKKVASNPHPRRLLNSLYELPGGTETTTKATSDITLSASLSSDSDALICLLRQQMRLPPRPILSICGSHTMTTYHGKEDEKRTVTVLDFVIDLDLAETMLTGWEEMAPSEEKEWVQADIVRDGDDRLLFRGGNRRSRMHKPLRGAAEETHMDGSDIDPDLRLWCERFCRDPSSVKSFTFY</sequence>
<dbReference type="EMBL" id="KV878336">
    <property type="protein sequence ID" value="OJJ50790.1"/>
    <property type="molecule type" value="Genomic_DNA"/>
</dbReference>
<organism evidence="1 2">
    <name type="scientific">Penicilliopsis zonata CBS 506.65</name>
    <dbReference type="NCBI Taxonomy" id="1073090"/>
    <lineage>
        <taxon>Eukaryota</taxon>
        <taxon>Fungi</taxon>
        <taxon>Dikarya</taxon>
        <taxon>Ascomycota</taxon>
        <taxon>Pezizomycotina</taxon>
        <taxon>Eurotiomycetes</taxon>
        <taxon>Eurotiomycetidae</taxon>
        <taxon>Eurotiales</taxon>
        <taxon>Aspergillaceae</taxon>
        <taxon>Penicilliopsis</taxon>
    </lineage>
</organism>
<dbReference type="AlphaFoldDB" id="A0A1L9SUB0"/>
<dbReference type="VEuPathDB" id="FungiDB:ASPZODRAFT_126732"/>